<dbReference type="EMBL" id="FULE01000035">
    <property type="protein sequence ID" value="SJN58115.1"/>
    <property type="molecule type" value="Genomic_DNA"/>
</dbReference>
<feature type="domain" description="DUF6531" evidence="1">
    <location>
        <begin position="2"/>
        <end position="55"/>
    </location>
</feature>
<evidence type="ECO:0000313" key="2">
    <source>
        <dbReference type="EMBL" id="SJN58115.1"/>
    </source>
</evidence>
<reference evidence="3" key="1">
    <citation type="submission" date="2017-02" db="EMBL/GenBank/DDBJ databases">
        <authorList>
            <person name="Rodrigo-Torres L."/>
            <person name="Arahal R.D."/>
            <person name="Lucena T."/>
        </authorList>
    </citation>
    <scope>NUCLEOTIDE SEQUENCE [LARGE SCALE GENOMIC DNA]</scope>
    <source>
        <strain evidence="3">CECT 7878</strain>
    </source>
</reference>
<dbReference type="OrthoDB" id="9816400at2"/>
<organism evidence="2 3">
    <name type="scientific">Vibrio ruber (strain DSM 16370 / JCM 11486 / BCRC 17186 / CECT 7878 / LMG 23124 / VR1)</name>
    <dbReference type="NCBI Taxonomy" id="1123498"/>
    <lineage>
        <taxon>Bacteria</taxon>
        <taxon>Pseudomonadati</taxon>
        <taxon>Pseudomonadota</taxon>
        <taxon>Gammaproteobacteria</taxon>
        <taxon>Vibrionales</taxon>
        <taxon>Vibrionaceae</taxon>
        <taxon>Vibrio</taxon>
    </lineage>
</organism>
<accession>A0A1R4LNN1</accession>
<dbReference type="EC" id="3.1.-.-" evidence="2"/>
<gene>
    <name evidence="2" type="primary">rhsC_3</name>
    <name evidence="2" type="ORF">VR7878_02658</name>
</gene>
<keyword evidence="3" id="KW-1185">Reference proteome</keyword>
<dbReference type="STRING" id="1123498.VR7878_02658"/>
<dbReference type="GO" id="GO:0016787">
    <property type="term" value="F:hydrolase activity"/>
    <property type="evidence" value="ECO:0007669"/>
    <property type="project" value="UniProtKB-KW"/>
</dbReference>
<dbReference type="InterPro" id="IPR045351">
    <property type="entry name" value="DUF6531"/>
</dbReference>
<sequence>MTGILPLEHQRYYHSTGLKETGLMGSLWRSNWDISLTIEGIQATFTDTDYTQGVFELPEPDEATTSLIKPQW</sequence>
<proteinExistence type="predicted"/>
<dbReference type="Proteomes" id="UP000188276">
    <property type="component" value="Unassembled WGS sequence"/>
</dbReference>
<dbReference type="Pfam" id="PF20148">
    <property type="entry name" value="DUF6531"/>
    <property type="match status" value="1"/>
</dbReference>
<keyword evidence="2" id="KW-0378">Hydrolase</keyword>
<evidence type="ECO:0000259" key="1">
    <source>
        <dbReference type="Pfam" id="PF20148"/>
    </source>
</evidence>
<protein>
    <submittedName>
        <fullName evidence="2">Putative deoxyribonuclease RhsC</fullName>
        <ecNumber evidence="2">3.1.-.-</ecNumber>
    </submittedName>
</protein>
<evidence type="ECO:0000313" key="3">
    <source>
        <dbReference type="Proteomes" id="UP000188276"/>
    </source>
</evidence>
<name>A0A1R4LNN1_VIBR1</name>
<dbReference type="AlphaFoldDB" id="A0A1R4LNN1"/>